<dbReference type="OrthoDB" id="5798369at2759"/>
<accession>A0A3P7L599</accession>
<feature type="region of interest" description="Disordered" evidence="1">
    <location>
        <begin position="37"/>
        <end position="99"/>
    </location>
</feature>
<name>A0A3P7L599_STRVU</name>
<dbReference type="Proteomes" id="UP000270094">
    <property type="component" value="Unassembled WGS sequence"/>
</dbReference>
<dbReference type="EMBL" id="UYYB01100392">
    <property type="protein sequence ID" value="VDM77875.1"/>
    <property type="molecule type" value="Genomic_DNA"/>
</dbReference>
<dbReference type="AlphaFoldDB" id="A0A3P7L599"/>
<reference evidence="2 3" key="1">
    <citation type="submission" date="2018-11" db="EMBL/GenBank/DDBJ databases">
        <authorList>
            <consortium name="Pathogen Informatics"/>
        </authorList>
    </citation>
    <scope>NUCLEOTIDE SEQUENCE [LARGE SCALE GENOMIC DNA]</scope>
</reference>
<keyword evidence="3" id="KW-1185">Reference proteome</keyword>
<gene>
    <name evidence="2" type="ORF">SVUK_LOCUS12873</name>
</gene>
<proteinExistence type="predicted"/>
<evidence type="ECO:0000313" key="3">
    <source>
        <dbReference type="Proteomes" id="UP000270094"/>
    </source>
</evidence>
<feature type="compositionally biased region" description="Polar residues" evidence="1">
    <location>
        <begin position="59"/>
        <end position="79"/>
    </location>
</feature>
<organism evidence="2 3">
    <name type="scientific">Strongylus vulgaris</name>
    <name type="common">Blood worm</name>
    <dbReference type="NCBI Taxonomy" id="40348"/>
    <lineage>
        <taxon>Eukaryota</taxon>
        <taxon>Metazoa</taxon>
        <taxon>Ecdysozoa</taxon>
        <taxon>Nematoda</taxon>
        <taxon>Chromadorea</taxon>
        <taxon>Rhabditida</taxon>
        <taxon>Rhabditina</taxon>
        <taxon>Rhabditomorpha</taxon>
        <taxon>Strongyloidea</taxon>
        <taxon>Strongylidae</taxon>
        <taxon>Strongylus</taxon>
    </lineage>
</organism>
<evidence type="ECO:0000313" key="2">
    <source>
        <dbReference type="EMBL" id="VDM77875.1"/>
    </source>
</evidence>
<protein>
    <submittedName>
        <fullName evidence="2">Uncharacterized protein</fullName>
    </submittedName>
</protein>
<sequence length="181" mass="20040">MIVNSDKELRDALSQSKGKLKLHTTLTDGKVISATEIAGRQMRSHSVPPAVDRGYQSYPPANSRSPSSIDSATTSFRNRTLSPPPTPLTTHQKQPPLPLGPGIQMKPPGYGYSYSTYGPYSQNLVYGMPPHSGMLLSTFCRFLESPFPFDYHRSFVGPNKYHHFGGPWGGYKNYSGWGSVW</sequence>
<evidence type="ECO:0000256" key="1">
    <source>
        <dbReference type="SAM" id="MobiDB-lite"/>
    </source>
</evidence>